<evidence type="ECO:0000313" key="2">
    <source>
        <dbReference type="Proteomes" id="UP001497623"/>
    </source>
</evidence>
<dbReference type="AlphaFoldDB" id="A0AAV2RN23"/>
<name>A0AAV2RN23_MEGNR</name>
<organism evidence="1 2">
    <name type="scientific">Meganyctiphanes norvegica</name>
    <name type="common">Northern krill</name>
    <name type="synonym">Thysanopoda norvegica</name>
    <dbReference type="NCBI Taxonomy" id="48144"/>
    <lineage>
        <taxon>Eukaryota</taxon>
        <taxon>Metazoa</taxon>
        <taxon>Ecdysozoa</taxon>
        <taxon>Arthropoda</taxon>
        <taxon>Crustacea</taxon>
        <taxon>Multicrustacea</taxon>
        <taxon>Malacostraca</taxon>
        <taxon>Eumalacostraca</taxon>
        <taxon>Eucarida</taxon>
        <taxon>Euphausiacea</taxon>
        <taxon>Euphausiidae</taxon>
        <taxon>Meganyctiphanes</taxon>
    </lineage>
</organism>
<reference evidence="1 2" key="1">
    <citation type="submission" date="2024-05" db="EMBL/GenBank/DDBJ databases">
        <authorList>
            <person name="Wallberg A."/>
        </authorList>
    </citation>
    <scope>NUCLEOTIDE SEQUENCE [LARGE SCALE GENOMIC DNA]</scope>
</reference>
<keyword evidence="2" id="KW-1185">Reference proteome</keyword>
<accession>A0AAV2RN23</accession>
<dbReference type="Proteomes" id="UP001497623">
    <property type="component" value="Unassembled WGS sequence"/>
</dbReference>
<evidence type="ECO:0000313" key="1">
    <source>
        <dbReference type="EMBL" id="CAL4130799.1"/>
    </source>
</evidence>
<protein>
    <submittedName>
        <fullName evidence="1">Uncharacterized protein</fullName>
    </submittedName>
</protein>
<sequence length="103" mass="11451">SLLTQIKHGTLAHASGFHDKLPMLESENIDSVSSASLIQQLLDTLNELGIRHVVIFSDQTGTKTTELLCMLHKNIITTEMMIDNTKNGGRDHVNTSFPDFKNM</sequence>
<dbReference type="EMBL" id="CAXKWB010026871">
    <property type="protein sequence ID" value="CAL4130799.1"/>
    <property type="molecule type" value="Genomic_DNA"/>
</dbReference>
<feature type="non-terminal residue" evidence="1">
    <location>
        <position position="103"/>
    </location>
</feature>
<gene>
    <name evidence="1" type="ORF">MNOR_LOCUS26637</name>
</gene>
<comment type="caution">
    <text evidence="1">The sequence shown here is derived from an EMBL/GenBank/DDBJ whole genome shotgun (WGS) entry which is preliminary data.</text>
</comment>
<proteinExistence type="predicted"/>
<feature type="non-terminal residue" evidence="1">
    <location>
        <position position="1"/>
    </location>
</feature>